<keyword evidence="3 4" id="KW-0440">LIM domain</keyword>
<dbReference type="PROSITE" id="PS00478">
    <property type="entry name" value="LIM_DOMAIN_1"/>
    <property type="match status" value="1"/>
</dbReference>
<keyword evidence="8" id="KW-1185">Reference proteome</keyword>
<name>A0A138ZZZ0_GONPJ</name>
<dbReference type="AlphaFoldDB" id="A0A138ZZZ0"/>
<dbReference type="Gene3D" id="2.10.110.10">
    <property type="entry name" value="Cysteine Rich Protein"/>
    <property type="match status" value="1"/>
</dbReference>
<evidence type="ECO:0000313" key="8">
    <source>
        <dbReference type="Proteomes" id="UP000070544"/>
    </source>
</evidence>
<evidence type="ECO:0000256" key="1">
    <source>
        <dbReference type="ARBA" id="ARBA00022723"/>
    </source>
</evidence>
<dbReference type="InterPro" id="IPR001781">
    <property type="entry name" value="Znf_LIM"/>
</dbReference>
<feature type="region of interest" description="Disordered" evidence="5">
    <location>
        <begin position="1"/>
        <end position="33"/>
    </location>
</feature>
<dbReference type="FunFam" id="2.10.110.10:FF:000002">
    <property type="entry name" value="LIM domain and actin-binding 1"/>
    <property type="match status" value="1"/>
</dbReference>
<dbReference type="STRING" id="1344416.A0A138ZZZ0"/>
<accession>A0A138ZZZ0</accession>
<evidence type="ECO:0000256" key="2">
    <source>
        <dbReference type="ARBA" id="ARBA00022833"/>
    </source>
</evidence>
<sequence>MADSLVAESSPSPVRRTSSAASPFASSGSPKCPACGKSVYPMEELRVDEARFHKSCFRCTECKGVLSAGKFAALDGKYYCTHHFKQLFALKGNYNEGFGTEPHKNKWRQPSPVTAGSAATSETASLSTSVVGSPMARVNGLS</sequence>
<dbReference type="SMART" id="SM00132">
    <property type="entry name" value="LIM"/>
    <property type="match status" value="1"/>
</dbReference>
<keyword evidence="2 4" id="KW-0862">Zinc</keyword>
<feature type="compositionally biased region" description="Low complexity" evidence="5">
    <location>
        <begin position="18"/>
        <end position="30"/>
    </location>
</feature>
<reference evidence="7 8" key="1">
    <citation type="journal article" date="2015" name="Genome Biol. Evol.">
        <title>Phylogenomic analyses indicate that early fungi evolved digesting cell walls of algal ancestors of land plants.</title>
        <authorList>
            <person name="Chang Y."/>
            <person name="Wang S."/>
            <person name="Sekimoto S."/>
            <person name="Aerts A.L."/>
            <person name="Choi C."/>
            <person name="Clum A."/>
            <person name="LaButti K.M."/>
            <person name="Lindquist E.A."/>
            <person name="Yee Ngan C."/>
            <person name="Ohm R.A."/>
            <person name="Salamov A.A."/>
            <person name="Grigoriev I.V."/>
            <person name="Spatafora J.W."/>
            <person name="Berbee M.L."/>
        </authorList>
    </citation>
    <scope>NUCLEOTIDE SEQUENCE [LARGE SCALE GENOMIC DNA]</scope>
    <source>
        <strain evidence="7 8">JEL478</strain>
    </source>
</reference>
<dbReference type="PANTHER" id="PTHR24206">
    <property type="entry name" value="OS06G0237300 PROTEIN"/>
    <property type="match status" value="1"/>
</dbReference>
<evidence type="ECO:0000256" key="4">
    <source>
        <dbReference type="PROSITE-ProRule" id="PRU00125"/>
    </source>
</evidence>
<feature type="region of interest" description="Disordered" evidence="5">
    <location>
        <begin position="99"/>
        <end position="121"/>
    </location>
</feature>
<organism evidence="7 8">
    <name type="scientific">Gonapodya prolifera (strain JEL478)</name>
    <name type="common">Monoblepharis prolifera</name>
    <dbReference type="NCBI Taxonomy" id="1344416"/>
    <lineage>
        <taxon>Eukaryota</taxon>
        <taxon>Fungi</taxon>
        <taxon>Fungi incertae sedis</taxon>
        <taxon>Chytridiomycota</taxon>
        <taxon>Chytridiomycota incertae sedis</taxon>
        <taxon>Monoblepharidomycetes</taxon>
        <taxon>Monoblepharidales</taxon>
        <taxon>Gonapodyaceae</taxon>
        <taxon>Gonapodya</taxon>
    </lineage>
</organism>
<feature type="compositionally biased region" description="Polar residues" evidence="5">
    <location>
        <begin position="7"/>
        <end position="17"/>
    </location>
</feature>
<dbReference type="CDD" id="cd09358">
    <property type="entry name" value="LIM_Mical_like"/>
    <property type="match status" value="1"/>
</dbReference>
<dbReference type="SUPFAM" id="SSF57716">
    <property type="entry name" value="Glucocorticoid receptor-like (DNA-binding domain)"/>
    <property type="match status" value="2"/>
</dbReference>
<dbReference type="Pfam" id="PF00412">
    <property type="entry name" value="LIM"/>
    <property type="match status" value="1"/>
</dbReference>
<dbReference type="OrthoDB" id="8062037at2759"/>
<dbReference type="PROSITE" id="PS50023">
    <property type="entry name" value="LIM_DOMAIN_2"/>
    <property type="match status" value="1"/>
</dbReference>
<evidence type="ECO:0000256" key="3">
    <source>
        <dbReference type="ARBA" id="ARBA00023038"/>
    </source>
</evidence>
<evidence type="ECO:0000313" key="7">
    <source>
        <dbReference type="EMBL" id="KXS10042.1"/>
    </source>
</evidence>
<dbReference type="GO" id="GO:0046872">
    <property type="term" value="F:metal ion binding"/>
    <property type="evidence" value="ECO:0007669"/>
    <property type="project" value="UniProtKB-KW"/>
</dbReference>
<dbReference type="EMBL" id="KQ965839">
    <property type="protein sequence ID" value="KXS10042.1"/>
    <property type="molecule type" value="Genomic_DNA"/>
</dbReference>
<feature type="domain" description="LIM zinc-binding" evidence="6">
    <location>
        <begin position="30"/>
        <end position="90"/>
    </location>
</feature>
<dbReference type="OMA" id="ASAFYCK"/>
<evidence type="ECO:0000256" key="5">
    <source>
        <dbReference type="SAM" id="MobiDB-lite"/>
    </source>
</evidence>
<protein>
    <recommendedName>
        <fullName evidence="6">LIM zinc-binding domain-containing protein</fullName>
    </recommendedName>
</protein>
<keyword evidence="1 4" id="KW-0479">Metal-binding</keyword>
<proteinExistence type="predicted"/>
<dbReference type="Proteomes" id="UP000070544">
    <property type="component" value="Unassembled WGS sequence"/>
</dbReference>
<gene>
    <name evidence="7" type="ORF">M427DRAFT_159899</name>
</gene>
<evidence type="ECO:0000259" key="6">
    <source>
        <dbReference type="PROSITE" id="PS50023"/>
    </source>
</evidence>